<dbReference type="EMBL" id="BJWL01000442">
    <property type="protein sequence ID" value="GFS44810.1"/>
    <property type="molecule type" value="Genomic_DNA"/>
</dbReference>
<dbReference type="OrthoDB" id="5835829at2759"/>
<evidence type="ECO:0000313" key="7">
    <source>
        <dbReference type="Proteomes" id="UP000585474"/>
    </source>
</evidence>
<name>A0A7J0DY07_9ERIC</name>
<dbReference type="AlphaFoldDB" id="A0A7J0DY07"/>
<organism evidence="6 7">
    <name type="scientific">Actinidia rufa</name>
    <dbReference type="NCBI Taxonomy" id="165716"/>
    <lineage>
        <taxon>Eukaryota</taxon>
        <taxon>Viridiplantae</taxon>
        <taxon>Streptophyta</taxon>
        <taxon>Embryophyta</taxon>
        <taxon>Tracheophyta</taxon>
        <taxon>Spermatophyta</taxon>
        <taxon>Magnoliopsida</taxon>
        <taxon>eudicotyledons</taxon>
        <taxon>Gunneridae</taxon>
        <taxon>Pentapetalae</taxon>
        <taxon>asterids</taxon>
        <taxon>Ericales</taxon>
        <taxon>Actinidiaceae</taxon>
        <taxon>Actinidia</taxon>
    </lineage>
</organism>
<evidence type="ECO:0000256" key="2">
    <source>
        <dbReference type="ARBA" id="ARBA00022679"/>
    </source>
</evidence>
<dbReference type="EC" id="2.4.1.-" evidence="5"/>
<dbReference type="PROSITE" id="PS00375">
    <property type="entry name" value="UDPGT"/>
    <property type="match status" value="1"/>
</dbReference>
<dbReference type="Gene3D" id="3.40.50.2000">
    <property type="entry name" value="Glycogen Phosphorylase B"/>
    <property type="match status" value="2"/>
</dbReference>
<dbReference type="Proteomes" id="UP000585474">
    <property type="component" value="Unassembled WGS sequence"/>
</dbReference>
<comment type="caution">
    <text evidence="6">The sequence shown here is derived from an EMBL/GenBank/DDBJ whole genome shotgun (WGS) entry which is preliminary data.</text>
</comment>
<dbReference type="CDD" id="cd03784">
    <property type="entry name" value="GT1_Gtf-like"/>
    <property type="match status" value="1"/>
</dbReference>
<accession>A0A7J0DY07</accession>
<proteinExistence type="inferred from homology"/>
<keyword evidence="7" id="KW-1185">Reference proteome</keyword>
<dbReference type="InterPro" id="IPR050481">
    <property type="entry name" value="UDP-glycosyltransf_plant"/>
</dbReference>
<evidence type="ECO:0000256" key="3">
    <source>
        <dbReference type="ARBA" id="ARBA00023241"/>
    </source>
</evidence>
<keyword evidence="3" id="KW-0284">Flavonoid biosynthesis</keyword>
<evidence type="ECO:0000256" key="1">
    <source>
        <dbReference type="ARBA" id="ARBA00009995"/>
    </source>
</evidence>
<gene>
    <name evidence="6" type="ORF">Acr_00g0092070</name>
</gene>
<comment type="similarity">
    <text evidence="1 4">Belongs to the UDP-glycosyltransferase family.</text>
</comment>
<dbReference type="PANTHER" id="PTHR48048">
    <property type="entry name" value="GLYCOSYLTRANSFERASE"/>
    <property type="match status" value="1"/>
</dbReference>
<evidence type="ECO:0000256" key="4">
    <source>
        <dbReference type="RuleBase" id="RU003718"/>
    </source>
</evidence>
<keyword evidence="2 4" id="KW-0808">Transferase</keyword>
<dbReference type="GO" id="GO:0035251">
    <property type="term" value="F:UDP-glucosyltransferase activity"/>
    <property type="evidence" value="ECO:0007669"/>
    <property type="project" value="InterPro"/>
</dbReference>
<protein>
    <recommendedName>
        <fullName evidence="5">Glycosyltransferase</fullName>
        <ecNumber evidence="5">2.4.1.-</ecNumber>
    </recommendedName>
</protein>
<dbReference type="InterPro" id="IPR035595">
    <property type="entry name" value="UDP_glycos_trans_CS"/>
</dbReference>
<dbReference type="PANTHER" id="PTHR48048:SF81">
    <property type="entry name" value="GLYCOSYLTRANSFERASE"/>
    <property type="match status" value="1"/>
</dbReference>
<keyword evidence="4" id="KW-0328">Glycosyltransferase</keyword>
<dbReference type="FunFam" id="3.40.50.2000:FF:000056">
    <property type="entry name" value="Glycosyltransferase"/>
    <property type="match status" value="1"/>
</dbReference>
<dbReference type="InterPro" id="IPR002213">
    <property type="entry name" value="UDP_glucos_trans"/>
</dbReference>
<evidence type="ECO:0000256" key="5">
    <source>
        <dbReference type="RuleBase" id="RU362057"/>
    </source>
</evidence>
<dbReference type="SUPFAM" id="SSF53756">
    <property type="entry name" value="UDP-Glycosyltransferase/glycogen phosphorylase"/>
    <property type="match status" value="1"/>
</dbReference>
<evidence type="ECO:0000313" key="6">
    <source>
        <dbReference type="EMBL" id="GFS44810.1"/>
    </source>
</evidence>
<dbReference type="GO" id="GO:0009813">
    <property type="term" value="P:flavonoid biosynthetic process"/>
    <property type="evidence" value="ECO:0007669"/>
    <property type="project" value="UniProtKB-KW"/>
</dbReference>
<dbReference type="Pfam" id="PF00201">
    <property type="entry name" value="UDPGT"/>
    <property type="match status" value="1"/>
</dbReference>
<sequence length="476" mass="52761">MKKNAQVIIIPTPGIGNLVPAVEFAHHLIHREHRLSATVLVIPIPHRPQVTAYVNARAATTEVQFLHLPPVDLPTPDQFQTSLGFVSVLIEKHKAHVKDIMADLVSSTQPDSVPLAGLFIDMFCTPMIDVAGEIGVPCYLFFASPASFLGFMLHLPTLHAQLATDSDTELTIPSFANSVPVQVVFPTGLLNTNEDRYTWFLHYALRYRETKGIIVNTFLGLEHYALDSISSASDIPPVYPVGPVLDLHGPARWDLMNLSLEKNIIQWLDLQPANAVVFLCFGSMGSLSGAQVREIAKGLERAGYRFLWSLREPPKTKLELPSDYANLNLEEILPDGFLKRTAEIGLVCGWVPQVSILSHEAIGGFVSHCGWNSILESLWYGVPTATWPIYAEQQMNAFEMVMELGLAVEIKLDYWVGSDLVLAEQVERGVRLLMDGDGEVRRKVKEMREMSRVAVEENGSSYVSLGNLIDKLLATI</sequence>
<reference evidence="7" key="1">
    <citation type="submission" date="2019-07" db="EMBL/GenBank/DDBJ databases">
        <title>De Novo Assembly of kiwifruit Actinidia rufa.</title>
        <authorList>
            <person name="Sugita-Konishi S."/>
            <person name="Sato K."/>
            <person name="Mori E."/>
            <person name="Abe Y."/>
            <person name="Kisaki G."/>
            <person name="Hamano K."/>
            <person name="Suezawa K."/>
            <person name="Otani M."/>
            <person name="Fukuda T."/>
            <person name="Manabe T."/>
            <person name="Gomi K."/>
            <person name="Tabuchi M."/>
            <person name="Akimitsu K."/>
            <person name="Kataoka I."/>
        </authorList>
    </citation>
    <scope>NUCLEOTIDE SEQUENCE [LARGE SCALE GENOMIC DNA]</scope>
    <source>
        <strain evidence="7">cv. Fuchu</strain>
    </source>
</reference>